<keyword evidence="1" id="KW-1133">Transmembrane helix</keyword>
<gene>
    <name evidence="2" type="ORF">ACFPCV_36800</name>
</gene>
<accession>A0ABV9SBI9</accession>
<evidence type="ECO:0000313" key="2">
    <source>
        <dbReference type="EMBL" id="MFC4859088.1"/>
    </source>
</evidence>
<dbReference type="RefSeq" id="WP_378061961.1">
    <property type="nucleotide sequence ID" value="NZ_JBHSIS010000026.1"/>
</dbReference>
<keyword evidence="1" id="KW-0472">Membrane</keyword>
<dbReference type="EMBL" id="JBHSIS010000026">
    <property type="protein sequence ID" value="MFC4859088.1"/>
    <property type="molecule type" value="Genomic_DNA"/>
</dbReference>
<name>A0ABV9SBI9_9PSEU</name>
<dbReference type="InterPro" id="IPR050445">
    <property type="entry name" value="Bact_polysacc_biosynth/exp"/>
</dbReference>
<feature type="transmembrane region" description="Helical" evidence="1">
    <location>
        <begin position="27"/>
        <end position="46"/>
    </location>
</feature>
<comment type="caution">
    <text evidence="2">The sequence shown here is derived from an EMBL/GenBank/DDBJ whole genome shotgun (WGS) entry which is preliminary data.</text>
</comment>
<dbReference type="Proteomes" id="UP001595859">
    <property type="component" value="Unassembled WGS sequence"/>
</dbReference>
<keyword evidence="3" id="KW-1185">Reference proteome</keyword>
<feature type="transmembrane region" description="Helical" evidence="1">
    <location>
        <begin position="238"/>
        <end position="258"/>
    </location>
</feature>
<reference evidence="3" key="1">
    <citation type="journal article" date="2019" name="Int. J. Syst. Evol. Microbiol.">
        <title>The Global Catalogue of Microorganisms (GCM) 10K type strain sequencing project: providing services to taxonomists for standard genome sequencing and annotation.</title>
        <authorList>
            <consortium name="The Broad Institute Genomics Platform"/>
            <consortium name="The Broad Institute Genome Sequencing Center for Infectious Disease"/>
            <person name="Wu L."/>
            <person name="Ma J."/>
        </authorList>
    </citation>
    <scope>NUCLEOTIDE SEQUENCE [LARGE SCALE GENOMIC DNA]</scope>
    <source>
        <strain evidence="3">ZS-22-S1</strain>
    </source>
</reference>
<dbReference type="PANTHER" id="PTHR32309">
    <property type="entry name" value="TYROSINE-PROTEIN KINASE"/>
    <property type="match status" value="1"/>
</dbReference>
<sequence length="455" mass="47974">MRHDVSDAADTARLAIIWQVLRQRWRLLTVITLLGALVGAGASLVLSPGYETSANVLLQGPRDPDELMTEAQVAHSSVVLDRTAAALDWGRSGTDLADDVAAAVAEGNIIEITAVADSPERAQQLADRAAQEYVTFSTQLMANSADTSAQVSQEQQQSLRQQIIETNQKISDLHNAAGQGQTIDSVGVRTGLESLRTALSQAVAKLDELDTVSSASKIVVMGPAERPPGPAAPSMTHLAAGGAVVFLVLGVFAHLFAVRADRRLRDEQQITAALGTTAVGGVDVPDAAAATEVPAPRSVRDRLVALVVPERQWYTPELPSAPDEAALDIRYRRALTRLREHLPPGPGRVLVVVAKDDPAARRAADRLGDVAAAGFRLSLRVTEVDADRPTVPDDAVPGVLVVVTAGTRTGWQLVRIAEACADAGHGVLGALVTHRARPFERAPDQPAEPALAGAP</sequence>
<evidence type="ECO:0000313" key="3">
    <source>
        <dbReference type="Proteomes" id="UP001595859"/>
    </source>
</evidence>
<proteinExistence type="predicted"/>
<dbReference type="PANTHER" id="PTHR32309:SF31">
    <property type="entry name" value="CAPSULAR EXOPOLYSACCHARIDE FAMILY"/>
    <property type="match status" value="1"/>
</dbReference>
<protein>
    <submittedName>
        <fullName evidence="2">Exopolysaccharide biosynthesis protein</fullName>
    </submittedName>
</protein>
<evidence type="ECO:0000256" key="1">
    <source>
        <dbReference type="SAM" id="Phobius"/>
    </source>
</evidence>
<organism evidence="2 3">
    <name type="scientific">Actinophytocola glycyrrhizae</name>
    <dbReference type="NCBI Taxonomy" id="2044873"/>
    <lineage>
        <taxon>Bacteria</taxon>
        <taxon>Bacillati</taxon>
        <taxon>Actinomycetota</taxon>
        <taxon>Actinomycetes</taxon>
        <taxon>Pseudonocardiales</taxon>
        <taxon>Pseudonocardiaceae</taxon>
    </lineage>
</organism>
<keyword evidence="1" id="KW-0812">Transmembrane</keyword>